<comment type="subcellular location">
    <subcellularLocation>
        <location evidence="1">Cytoplasm</location>
    </subcellularLocation>
</comment>
<proteinExistence type="predicted"/>
<reference evidence="6" key="1">
    <citation type="submission" date="2021-06" db="EMBL/GenBank/DDBJ databases">
        <title>Parelaphostrongylus tenuis whole genome reference sequence.</title>
        <authorList>
            <person name="Garwood T.J."/>
            <person name="Larsen P.A."/>
            <person name="Fountain-Jones N.M."/>
            <person name="Garbe J.R."/>
            <person name="Macchietto M.G."/>
            <person name="Kania S.A."/>
            <person name="Gerhold R.W."/>
            <person name="Richards J.E."/>
            <person name="Wolf T.M."/>
        </authorList>
    </citation>
    <scope>NUCLEOTIDE SEQUENCE</scope>
    <source>
        <strain evidence="6">MNPRO001-30</strain>
        <tissue evidence="6">Meninges</tissue>
    </source>
</reference>
<keyword evidence="5" id="KW-0175">Coiled coil</keyword>
<keyword evidence="3" id="KW-0677">Repeat</keyword>
<name>A0AAD5MJA5_PARTN</name>
<gene>
    <name evidence="6" type="ORF">KIN20_015950</name>
</gene>
<feature type="coiled-coil region" evidence="5">
    <location>
        <begin position="85"/>
        <end position="140"/>
    </location>
</feature>
<dbReference type="PANTHER" id="PTHR22706:SF1">
    <property type="entry name" value="ASSEMBLY FACTOR FOR SPINDLE MICROTUBULES"/>
    <property type="match status" value="1"/>
</dbReference>
<evidence type="ECO:0000256" key="3">
    <source>
        <dbReference type="ARBA" id="ARBA00022737"/>
    </source>
</evidence>
<dbReference type="GO" id="GO:0051295">
    <property type="term" value="P:establishment of meiotic spindle localization"/>
    <property type="evidence" value="ECO:0007669"/>
    <property type="project" value="TreeGrafter"/>
</dbReference>
<dbReference type="InterPro" id="IPR051185">
    <property type="entry name" value="ASPM"/>
</dbReference>
<dbReference type="Pfam" id="PF00612">
    <property type="entry name" value="IQ"/>
    <property type="match status" value="10"/>
</dbReference>
<evidence type="ECO:0000313" key="7">
    <source>
        <dbReference type="Proteomes" id="UP001196413"/>
    </source>
</evidence>
<protein>
    <submittedName>
        <fullName evidence="6">Uncharacterized protein</fullName>
    </submittedName>
</protein>
<dbReference type="GO" id="GO:0007051">
    <property type="term" value="P:spindle organization"/>
    <property type="evidence" value="ECO:0007669"/>
    <property type="project" value="TreeGrafter"/>
</dbReference>
<dbReference type="SMART" id="SM00015">
    <property type="entry name" value="IQ"/>
    <property type="match status" value="14"/>
</dbReference>
<dbReference type="GO" id="GO:0000922">
    <property type="term" value="C:spindle pole"/>
    <property type="evidence" value="ECO:0007669"/>
    <property type="project" value="TreeGrafter"/>
</dbReference>
<evidence type="ECO:0000256" key="5">
    <source>
        <dbReference type="SAM" id="Coils"/>
    </source>
</evidence>
<dbReference type="AlphaFoldDB" id="A0AAD5MJA5"/>
<dbReference type="PROSITE" id="PS50096">
    <property type="entry name" value="IQ"/>
    <property type="match status" value="14"/>
</dbReference>
<sequence>MRLAEMEGAATTIQKAFRHHTLRKKMREERCRMLAGRERASITIQKAFRRYSYRKQMRQERRRRLAEMEGAAATIQKAFRRYSHRKKMREERQKELAKMKEAAATIQRAFCGYSLRKKMREERRRKLAEMEEAATTIQRAFCRYSLRKKMREERRRRLAEMEEAATTIQKAFYRYSLRKKMREERRRRLAEMDEAATTIQRAFRRYSLRKKMREERRRRLAEMQKAATTIQEVFRHYSHRKQMREERRKKLAEREQAAAVIQKAFRHYVLREKMREERQRRLAEMEGAAAIIQKSFRHYLHRKKLCEEHQRRLAEMEKAATLIQSWMRMVLARRALNQLRENQMKYDLARLHAAVVIQAYIRGALARRKFSQLSQQRKCLIQNVIRIQRCVRVFLARRKLRQELAERKLIVPEGDDIFEDTQEPTSSTWKEDNFNDFNRIRELQYKVRENERRQKLYSSILKACERQLSENSDDGENLIEKQVEQYCCVPSIHDQTTAAARIQAWYRGCRERARLRVHLQERRTFMDTYRRNIAAEQPSSLVDNDTLSSRPVLTKMHDAVDMLFDPKMYVSKVGAFILNRLSALSPHLCAYMVVEAQGLASILDILEQKSIGRGPPTANVLVVLQEVFLRIVECKHPLVVAEVDAQLEGCVKAALHTFHAFHTDPVIVDGFGRAILALYRRSDAKKYFEKAPFYLDYATRRFNRLPETDPRKAILLRMKEEMSQ</sequence>
<dbReference type="Gene3D" id="1.20.5.1190">
    <property type="entry name" value="iswi atpase"/>
    <property type="match status" value="1"/>
</dbReference>
<accession>A0AAD5MJA5</accession>
<dbReference type="PANTHER" id="PTHR22706">
    <property type="entry name" value="ASSEMBLY FACTOR FOR SPINDLE MICROTUBULES"/>
    <property type="match status" value="1"/>
</dbReference>
<dbReference type="Proteomes" id="UP001196413">
    <property type="component" value="Unassembled WGS sequence"/>
</dbReference>
<keyword evidence="7" id="KW-1185">Reference proteome</keyword>
<evidence type="ECO:0000313" key="6">
    <source>
        <dbReference type="EMBL" id="KAJ1357743.1"/>
    </source>
</evidence>
<organism evidence="6 7">
    <name type="scientific">Parelaphostrongylus tenuis</name>
    <name type="common">Meningeal worm</name>
    <dbReference type="NCBI Taxonomy" id="148309"/>
    <lineage>
        <taxon>Eukaryota</taxon>
        <taxon>Metazoa</taxon>
        <taxon>Ecdysozoa</taxon>
        <taxon>Nematoda</taxon>
        <taxon>Chromadorea</taxon>
        <taxon>Rhabditida</taxon>
        <taxon>Rhabditina</taxon>
        <taxon>Rhabditomorpha</taxon>
        <taxon>Strongyloidea</taxon>
        <taxon>Metastrongylidae</taxon>
        <taxon>Parelaphostrongylus</taxon>
    </lineage>
</organism>
<dbReference type="EMBL" id="JAHQIW010003231">
    <property type="protein sequence ID" value="KAJ1357743.1"/>
    <property type="molecule type" value="Genomic_DNA"/>
</dbReference>
<evidence type="ECO:0000256" key="1">
    <source>
        <dbReference type="ARBA" id="ARBA00004496"/>
    </source>
</evidence>
<comment type="caution">
    <text evidence="6">The sequence shown here is derived from an EMBL/GenBank/DDBJ whole genome shotgun (WGS) entry which is preliminary data.</text>
</comment>
<evidence type="ECO:0000256" key="4">
    <source>
        <dbReference type="ARBA" id="ARBA00022860"/>
    </source>
</evidence>
<dbReference type="Gene3D" id="1.20.5.190">
    <property type="match status" value="6"/>
</dbReference>
<dbReference type="GO" id="GO:0005737">
    <property type="term" value="C:cytoplasm"/>
    <property type="evidence" value="ECO:0007669"/>
    <property type="project" value="UniProtKB-SubCell"/>
</dbReference>
<dbReference type="GO" id="GO:0000278">
    <property type="term" value="P:mitotic cell cycle"/>
    <property type="evidence" value="ECO:0007669"/>
    <property type="project" value="TreeGrafter"/>
</dbReference>
<evidence type="ECO:0000256" key="2">
    <source>
        <dbReference type="ARBA" id="ARBA00022490"/>
    </source>
</evidence>
<keyword evidence="2" id="KW-0963">Cytoplasm</keyword>
<dbReference type="InterPro" id="IPR000048">
    <property type="entry name" value="IQ_motif_EF-hand-BS"/>
</dbReference>
<dbReference type="GO" id="GO:0005516">
    <property type="term" value="F:calmodulin binding"/>
    <property type="evidence" value="ECO:0007669"/>
    <property type="project" value="UniProtKB-KW"/>
</dbReference>
<keyword evidence="4" id="KW-0112">Calmodulin-binding</keyword>